<dbReference type="PANTHER" id="PTHR43130">
    <property type="entry name" value="ARAC-FAMILY TRANSCRIPTIONAL REGULATOR"/>
    <property type="match status" value="1"/>
</dbReference>
<dbReference type="Pfam" id="PF01965">
    <property type="entry name" value="DJ-1_PfpI"/>
    <property type="match status" value="1"/>
</dbReference>
<evidence type="ECO:0000313" key="2">
    <source>
        <dbReference type="EMBL" id="WWC84075.1"/>
    </source>
</evidence>
<dbReference type="Proteomes" id="UP001321305">
    <property type="component" value="Chromosome"/>
</dbReference>
<dbReference type="EMBL" id="CP144143">
    <property type="protein sequence ID" value="WWC84075.1"/>
    <property type="molecule type" value="Genomic_DNA"/>
</dbReference>
<proteinExistence type="predicted"/>
<dbReference type="InterPro" id="IPR002818">
    <property type="entry name" value="DJ-1/PfpI"/>
</dbReference>
<organism evidence="2 3">
    <name type="scientific">Mycovorax composti</name>
    <dbReference type="NCBI Taxonomy" id="2962693"/>
    <lineage>
        <taxon>Bacteria</taxon>
        <taxon>Pseudomonadati</taxon>
        <taxon>Bacteroidota</taxon>
        <taxon>Chitinophagia</taxon>
        <taxon>Chitinophagales</taxon>
        <taxon>Chitinophagaceae</taxon>
        <taxon>Mycovorax</taxon>
    </lineage>
</organism>
<dbReference type="SUPFAM" id="SSF52317">
    <property type="entry name" value="Class I glutamine amidotransferase-like"/>
    <property type="match status" value="1"/>
</dbReference>
<dbReference type="PANTHER" id="PTHR43130:SF3">
    <property type="entry name" value="HTH-TYPE TRANSCRIPTIONAL REGULATOR RV1931C"/>
    <property type="match status" value="1"/>
</dbReference>
<dbReference type="RefSeq" id="WP_409965654.1">
    <property type="nucleotide sequence ID" value="NZ_CP144143.1"/>
</dbReference>
<evidence type="ECO:0000259" key="1">
    <source>
        <dbReference type="Pfam" id="PF01965"/>
    </source>
</evidence>
<gene>
    <name evidence="2" type="ORF">PIECOFPK_01808</name>
</gene>
<keyword evidence="3" id="KW-1185">Reference proteome</keyword>
<dbReference type="InterPro" id="IPR052158">
    <property type="entry name" value="INH-QAR"/>
</dbReference>
<dbReference type="Gene3D" id="3.40.50.880">
    <property type="match status" value="1"/>
</dbReference>
<reference evidence="3" key="1">
    <citation type="submission" date="2024-01" db="EMBL/GenBank/DDBJ databases">
        <title>Mycovorax composti gen. nov. sp. nov., a member of the family Chitinophagaceae isolated from button mushroom compost.</title>
        <authorList>
            <person name="Thai M."/>
            <person name="Bell T.L."/>
            <person name="Kertesz M.A."/>
        </authorList>
    </citation>
    <scope>NUCLEOTIDE SEQUENCE [LARGE SCALE GENOMIC DNA]</scope>
    <source>
        <strain evidence="3">C216</strain>
    </source>
</reference>
<feature type="domain" description="DJ-1/PfpI" evidence="1">
    <location>
        <begin position="13"/>
        <end position="127"/>
    </location>
</feature>
<name>A0ABZ2EKP6_9BACT</name>
<accession>A0ABZ2EKP6</accession>
<protein>
    <recommendedName>
        <fullName evidence="1">DJ-1/PfpI domain-containing protein</fullName>
    </recommendedName>
</protein>
<sequence>MEFFGGLFTAKPHKSITHINKTDLIIIPSLNHNCQTAIEQNGDLIDWIEKQYRNGAEVASICTGAFLLAASGLLDNRVCSTHWSFAGIFKEIFRRVKLQVDRLITDEGGIYTNGGAYSFLNLLLYLVEKYFDR</sequence>
<evidence type="ECO:0000313" key="3">
    <source>
        <dbReference type="Proteomes" id="UP001321305"/>
    </source>
</evidence>
<dbReference type="InterPro" id="IPR029062">
    <property type="entry name" value="Class_I_gatase-like"/>
</dbReference>